<feature type="domain" description="Glycosyltransferase subfamily 4-like N-terminal" evidence="2">
    <location>
        <begin position="14"/>
        <end position="168"/>
    </location>
</feature>
<proteinExistence type="predicted"/>
<gene>
    <name evidence="3" type="ORF">ACFQ2X_12160</name>
</gene>
<dbReference type="Gene3D" id="3.40.50.2000">
    <property type="entry name" value="Glycogen Phosphorylase B"/>
    <property type="match status" value="2"/>
</dbReference>
<keyword evidence="3" id="KW-0328">Glycosyltransferase</keyword>
<dbReference type="SUPFAM" id="SSF53756">
    <property type="entry name" value="UDP-Glycosyltransferase/glycogen phosphorylase"/>
    <property type="match status" value="1"/>
</dbReference>
<dbReference type="InterPro" id="IPR050194">
    <property type="entry name" value="Glycosyltransferase_grp1"/>
</dbReference>
<keyword evidence="3" id="KW-0808">Transferase</keyword>
<dbReference type="GO" id="GO:0016757">
    <property type="term" value="F:glycosyltransferase activity"/>
    <property type="evidence" value="ECO:0007669"/>
    <property type="project" value="UniProtKB-KW"/>
</dbReference>
<evidence type="ECO:0000313" key="3">
    <source>
        <dbReference type="EMBL" id="MFD1217357.1"/>
    </source>
</evidence>
<dbReference type="PANTHER" id="PTHR45947">
    <property type="entry name" value="SULFOQUINOVOSYL TRANSFERASE SQD2"/>
    <property type="match status" value="1"/>
</dbReference>
<evidence type="ECO:0000313" key="4">
    <source>
        <dbReference type="Proteomes" id="UP001597264"/>
    </source>
</evidence>
<accession>A0ABW3U9K9</accession>
<protein>
    <submittedName>
        <fullName evidence="3">Glycosyltransferase family 4 protein</fullName>
        <ecNumber evidence="3">2.4.-.-</ecNumber>
    </submittedName>
</protein>
<feature type="domain" description="Glycosyl transferase family 1" evidence="1">
    <location>
        <begin position="179"/>
        <end position="342"/>
    </location>
</feature>
<dbReference type="InterPro" id="IPR028098">
    <property type="entry name" value="Glyco_trans_4-like_N"/>
</dbReference>
<evidence type="ECO:0000259" key="2">
    <source>
        <dbReference type="Pfam" id="PF13439"/>
    </source>
</evidence>
<dbReference type="Pfam" id="PF00534">
    <property type="entry name" value="Glycos_transf_1"/>
    <property type="match status" value="1"/>
</dbReference>
<sequence length="369" mass="41053">MNILMVSNEFPPGVGGVQTHVYELSRALVQLGHRVRVLCRHRDKSVPARETSDGIEVERLALPDNHLLYDWLLRRRLRQLIRAEGFQLIHVHGMRPLKATARLNVPVLFTNHTSSFVRRADGSRKTRRKMCRQLQHVAEVLTPSEILADKTRVIGYAGPVTFIPNGVDNRLFSPGPSDLRSQLHIPADAFVIAIACRLEPVKGVRHLARAVAAIDDPRLHLVIAGEGSEYADIQQILLRKVQSGHAHLLGSVDNREMPRIYRAADASALPSLMEATSIAGLEAMACGLPVIGSDVGGIPYIVRHGKNGLLVTPESSDELQQAIEQLLAQPQRCRDMGEQAIQMVDSEFTWRHVAEKVRSHYGAHLKKYT</sequence>
<reference evidence="4" key="1">
    <citation type="journal article" date="2019" name="Int. J. Syst. Evol. Microbiol.">
        <title>The Global Catalogue of Microorganisms (GCM) 10K type strain sequencing project: providing services to taxonomists for standard genome sequencing and annotation.</title>
        <authorList>
            <consortium name="The Broad Institute Genomics Platform"/>
            <consortium name="The Broad Institute Genome Sequencing Center for Infectious Disease"/>
            <person name="Wu L."/>
            <person name="Ma J."/>
        </authorList>
    </citation>
    <scope>NUCLEOTIDE SEQUENCE [LARGE SCALE GENOMIC DNA]</scope>
    <source>
        <strain evidence="4">CCUG 54356</strain>
    </source>
</reference>
<dbReference type="PANTHER" id="PTHR45947:SF3">
    <property type="entry name" value="SULFOQUINOVOSYL TRANSFERASE SQD2"/>
    <property type="match status" value="1"/>
</dbReference>
<dbReference type="RefSeq" id="WP_230437392.1">
    <property type="nucleotide sequence ID" value="NZ_CP087715.1"/>
</dbReference>
<name>A0ABW3U9K9_9GAMM</name>
<organism evidence="3 4">
    <name type="scientific">Microbulbifer celer</name>
    <dbReference type="NCBI Taxonomy" id="435905"/>
    <lineage>
        <taxon>Bacteria</taxon>
        <taxon>Pseudomonadati</taxon>
        <taxon>Pseudomonadota</taxon>
        <taxon>Gammaproteobacteria</taxon>
        <taxon>Cellvibrionales</taxon>
        <taxon>Microbulbiferaceae</taxon>
        <taxon>Microbulbifer</taxon>
    </lineage>
</organism>
<dbReference type="CDD" id="cd03801">
    <property type="entry name" value="GT4_PimA-like"/>
    <property type="match status" value="1"/>
</dbReference>
<dbReference type="InterPro" id="IPR001296">
    <property type="entry name" value="Glyco_trans_1"/>
</dbReference>
<keyword evidence="4" id="KW-1185">Reference proteome</keyword>
<dbReference type="Proteomes" id="UP001597264">
    <property type="component" value="Unassembled WGS sequence"/>
</dbReference>
<dbReference type="EC" id="2.4.-.-" evidence="3"/>
<dbReference type="EMBL" id="JBHTLR010000014">
    <property type="protein sequence ID" value="MFD1217357.1"/>
    <property type="molecule type" value="Genomic_DNA"/>
</dbReference>
<evidence type="ECO:0000259" key="1">
    <source>
        <dbReference type="Pfam" id="PF00534"/>
    </source>
</evidence>
<comment type="caution">
    <text evidence="3">The sequence shown here is derived from an EMBL/GenBank/DDBJ whole genome shotgun (WGS) entry which is preliminary data.</text>
</comment>
<dbReference type="Pfam" id="PF13439">
    <property type="entry name" value="Glyco_transf_4"/>
    <property type="match status" value="1"/>
</dbReference>